<dbReference type="VEuPathDB" id="VectorBase:RSAN_040032"/>
<comment type="caution">
    <text evidence="5">The sequence shown here is derived from an EMBL/GenBank/DDBJ whole genome shotgun (WGS) entry which is preliminary data.</text>
</comment>
<accession>A0A9D4PWA3</accession>
<dbReference type="SMART" id="SM00249">
    <property type="entry name" value="PHD"/>
    <property type="match status" value="1"/>
</dbReference>
<dbReference type="Pfam" id="PF00628">
    <property type="entry name" value="PHD"/>
    <property type="match status" value="1"/>
</dbReference>
<dbReference type="CDD" id="cd15534">
    <property type="entry name" value="PHD2_PHF12_Rco1"/>
    <property type="match status" value="1"/>
</dbReference>
<keyword evidence="2" id="KW-0863">Zinc-finger</keyword>
<dbReference type="InterPro" id="IPR011011">
    <property type="entry name" value="Znf_FYVE_PHD"/>
</dbReference>
<keyword evidence="1" id="KW-0479">Metal-binding</keyword>
<dbReference type="Proteomes" id="UP000821837">
    <property type="component" value="Unassembled WGS sequence"/>
</dbReference>
<dbReference type="AlphaFoldDB" id="A0A9D4PWA3"/>
<keyword evidence="6" id="KW-1185">Reference proteome</keyword>
<feature type="domain" description="Zinc finger PHD-type" evidence="4">
    <location>
        <begin position="9"/>
        <end position="48"/>
    </location>
</feature>
<dbReference type="PANTHER" id="PTHR46309:SF1">
    <property type="entry name" value="PHD FINGER PROTEIN 12"/>
    <property type="match status" value="1"/>
</dbReference>
<evidence type="ECO:0000313" key="6">
    <source>
        <dbReference type="Proteomes" id="UP000821837"/>
    </source>
</evidence>
<dbReference type="InterPro" id="IPR019787">
    <property type="entry name" value="Znf_PHD-finger"/>
</dbReference>
<proteinExistence type="predicted"/>
<evidence type="ECO:0000256" key="3">
    <source>
        <dbReference type="ARBA" id="ARBA00022833"/>
    </source>
</evidence>
<name>A0A9D4PWA3_RHISA</name>
<evidence type="ECO:0000259" key="4">
    <source>
        <dbReference type="SMART" id="SM00249"/>
    </source>
</evidence>
<dbReference type="InterPro" id="IPR001965">
    <property type="entry name" value="Znf_PHD"/>
</dbReference>
<dbReference type="GO" id="GO:0008270">
    <property type="term" value="F:zinc ion binding"/>
    <property type="evidence" value="ECO:0007669"/>
    <property type="project" value="UniProtKB-KW"/>
</dbReference>
<dbReference type="EMBL" id="JABSTV010001250">
    <property type="protein sequence ID" value="KAH7955533.1"/>
    <property type="molecule type" value="Genomic_DNA"/>
</dbReference>
<evidence type="ECO:0000256" key="1">
    <source>
        <dbReference type="ARBA" id="ARBA00022723"/>
    </source>
</evidence>
<keyword evidence="3" id="KW-0862">Zinc</keyword>
<organism evidence="5 6">
    <name type="scientific">Rhipicephalus sanguineus</name>
    <name type="common">Brown dog tick</name>
    <name type="synonym">Ixodes sanguineus</name>
    <dbReference type="NCBI Taxonomy" id="34632"/>
    <lineage>
        <taxon>Eukaryota</taxon>
        <taxon>Metazoa</taxon>
        <taxon>Ecdysozoa</taxon>
        <taxon>Arthropoda</taxon>
        <taxon>Chelicerata</taxon>
        <taxon>Arachnida</taxon>
        <taxon>Acari</taxon>
        <taxon>Parasitiformes</taxon>
        <taxon>Ixodida</taxon>
        <taxon>Ixodoidea</taxon>
        <taxon>Ixodidae</taxon>
        <taxon>Rhipicephalinae</taxon>
        <taxon>Rhipicephalus</taxon>
        <taxon>Rhipicephalus</taxon>
    </lineage>
</organism>
<dbReference type="InterPro" id="IPR042163">
    <property type="entry name" value="PHF12"/>
</dbReference>
<evidence type="ECO:0000313" key="5">
    <source>
        <dbReference type="EMBL" id="KAH7955533.1"/>
    </source>
</evidence>
<dbReference type="PANTHER" id="PTHR46309">
    <property type="entry name" value="PHD FINGER PROTEIN 12"/>
    <property type="match status" value="1"/>
</dbReference>
<dbReference type="Gene3D" id="3.30.40.10">
    <property type="entry name" value="Zinc/RING finger domain, C3HC4 (zinc finger)"/>
    <property type="match status" value="1"/>
</dbReference>
<reference evidence="5" key="2">
    <citation type="submission" date="2021-09" db="EMBL/GenBank/DDBJ databases">
        <authorList>
            <person name="Jia N."/>
            <person name="Wang J."/>
            <person name="Shi W."/>
            <person name="Du L."/>
            <person name="Sun Y."/>
            <person name="Zhan W."/>
            <person name="Jiang J."/>
            <person name="Wang Q."/>
            <person name="Zhang B."/>
            <person name="Ji P."/>
            <person name="Sakyi L.B."/>
            <person name="Cui X."/>
            <person name="Yuan T."/>
            <person name="Jiang B."/>
            <person name="Yang W."/>
            <person name="Lam T.T.-Y."/>
            <person name="Chang Q."/>
            <person name="Ding S."/>
            <person name="Wang X."/>
            <person name="Zhu J."/>
            <person name="Ruan X."/>
            <person name="Zhao L."/>
            <person name="Wei J."/>
            <person name="Que T."/>
            <person name="Du C."/>
            <person name="Cheng J."/>
            <person name="Dai P."/>
            <person name="Han X."/>
            <person name="Huang E."/>
            <person name="Gao Y."/>
            <person name="Liu J."/>
            <person name="Shao H."/>
            <person name="Ye R."/>
            <person name="Li L."/>
            <person name="Wei W."/>
            <person name="Wang X."/>
            <person name="Wang C."/>
            <person name="Huo Q."/>
            <person name="Li W."/>
            <person name="Guo W."/>
            <person name="Chen H."/>
            <person name="Chen S."/>
            <person name="Zhou L."/>
            <person name="Zhou L."/>
            <person name="Ni X."/>
            <person name="Tian J."/>
            <person name="Zhou Y."/>
            <person name="Sheng Y."/>
            <person name="Liu T."/>
            <person name="Pan Y."/>
            <person name="Xia L."/>
            <person name="Li J."/>
            <person name="Zhao F."/>
            <person name="Cao W."/>
        </authorList>
    </citation>
    <scope>NUCLEOTIDE SEQUENCE</scope>
    <source>
        <strain evidence="5">Rsan-2018</strain>
        <tissue evidence="5">Larvae</tissue>
    </source>
</reference>
<protein>
    <recommendedName>
        <fullName evidence="4">Zinc finger PHD-type domain-containing protein</fullName>
    </recommendedName>
</protein>
<dbReference type="GO" id="GO:0000122">
    <property type="term" value="P:negative regulation of transcription by RNA polymerase II"/>
    <property type="evidence" value="ECO:0007669"/>
    <property type="project" value="TreeGrafter"/>
</dbReference>
<sequence length="151" mass="17216">MSVVASSASCRWAPLIQCDYCPLLFHADCLEFPLASLPTGRWMCPNHAENYLEEKLLNSVSLTERVRLWDRFGGGSRLNQDAVKLAFLTRAHRPHPPFRLKRWEVNQLDEKLVRLLAWQRLQQLLPVNGVNGGCVQGHTIEAMEILPVDID</sequence>
<dbReference type="InterPro" id="IPR013083">
    <property type="entry name" value="Znf_RING/FYVE/PHD"/>
</dbReference>
<dbReference type="GO" id="GO:0070822">
    <property type="term" value="C:Sin3-type complex"/>
    <property type="evidence" value="ECO:0007669"/>
    <property type="project" value="TreeGrafter"/>
</dbReference>
<dbReference type="SUPFAM" id="SSF57903">
    <property type="entry name" value="FYVE/PHD zinc finger"/>
    <property type="match status" value="1"/>
</dbReference>
<reference evidence="5" key="1">
    <citation type="journal article" date="2020" name="Cell">
        <title>Large-Scale Comparative Analyses of Tick Genomes Elucidate Their Genetic Diversity and Vector Capacities.</title>
        <authorList>
            <consortium name="Tick Genome and Microbiome Consortium (TIGMIC)"/>
            <person name="Jia N."/>
            <person name="Wang J."/>
            <person name="Shi W."/>
            <person name="Du L."/>
            <person name="Sun Y."/>
            <person name="Zhan W."/>
            <person name="Jiang J.F."/>
            <person name="Wang Q."/>
            <person name="Zhang B."/>
            <person name="Ji P."/>
            <person name="Bell-Sakyi L."/>
            <person name="Cui X.M."/>
            <person name="Yuan T.T."/>
            <person name="Jiang B.G."/>
            <person name="Yang W.F."/>
            <person name="Lam T.T."/>
            <person name="Chang Q.C."/>
            <person name="Ding S.J."/>
            <person name="Wang X.J."/>
            <person name="Zhu J.G."/>
            <person name="Ruan X.D."/>
            <person name="Zhao L."/>
            <person name="Wei J.T."/>
            <person name="Ye R.Z."/>
            <person name="Que T.C."/>
            <person name="Du C.H."/>
            <person name="Zhou Y.H."/>
            <person name="Cheng J.X."/>
            <person name="Dai P.F."/>
            <person name="Guo W.B."/>
            <person name="Han X.H."/>
            <person name="Huang E.J."/>
            <person name="Li L.F."/>
            <person name="Wei W."/>
            <person name="Gao Y.C."/>
            <person name="Liu J.Z."/>
            <person name="Shao H.Z."/>
            <person name="Wang X."/>
            <person name="Wang C.C."/>
            <person name="Yang T.C."/>
            <person name="Huo Q.B."/>
            <person name="Li W."/>
            <person name="Chen H.Y."/>
            <person name="Chen S.E."/>
            <person name="Zhou L.G."/>
            <person name="Ni X.B."/>
            <person name="Tian J.H."/>
            <person name="Sheng Y."/>
            <person name="Liu T."/>
            <person name="Pan Y.S."/>
            <person name="Xia L.Y."/>
            <person name="Li J."/>
            <person name="Zhao F."/>
            <person name="Cao W.C."/>
        </authorList>
    </citation>
    <scope>NUCLEOTIDE SEQUENCE</scope>
    <source>
        <strain evidence="5">Rsan-2018</strain>
    </source>
</reference>
<evidence type="ECO:0000256" key="2">
    <source>
        <dbReference type="ARBA" id="ARBA00022771"/>
    </source>
</evidence>
<dbReference type="GO" id="GO:0003714">
    <property type="term" value="F:transcription corepressor activity"/>
    <property type="evidence" value="ECO:0007669"/>
    <property type="project" value="InterPro"/>
</dbReference>
<gene>
    <name evidence="5" type="ORF">HPB52_001207</name>
</gene>